<dbReference type="EMBL" id="MU864012">
    <property type="protein sequence ID" value="KAK4195477.1"/>
    <property type="molecule type" value="Genomic_DNA"/>
</dbReference>
<evidence type="ECO:0000259" key="2">
    <source>
        <dbReference type="Pfam" id="PF20237"/>
    </source>
</evidence>
<keyword evidence="1" id="KW-0472">Membrane</keyword>
<reference evidence="3" key="2">
    <citation type="submission" date="2023-05" db="EMBL/GenBank/DDBJ databases">
        <authorList>
            <consortium name="Lawrence Berkeley National Laboratory"/>
            <person name="Steindorff A."/>
            <person name="Hensen N."/>
            <person name="Bonometti L."/>
            <person name="Westerberg I."/>
            <person name="Brannstrom I.O."/>
            <person name="Guillou S."/>
            <person name="Cros-Aarteil S."/>
            <person name="Calhoun S."/>
            <person name="Haridas S."/>
            <person name="Kuo A."/>
            <person name="Mondo S."/>
            <person name="Pangilinan J."/>
            <person name="Riley R."/>
            <person name="Labutti K."/>
            <person name="Andreopoulos B."/>
            <person name="Lipzen A."/>
            <person name="Chen C."/>
            <person name="Yanf M."/>
            <person name="Daum C."/>
            <person name="Ng V."/>
            <person name="Clum A."/>
            <person name="Ohm R."/>
            <person name="Martin F."/>
            <person name="Silar P."/>
            <person name="Natvig D."/>
            <person name="Lalanne C."/>
            <person name="Gautier V."/>
            <person name="Ament-Velasquez S.L."/>
            <person name="Kruys A."/>
            <person name="Hutchinson M.I."/>
            <person name="Powell A.J."/>
            <person name="Barry K."/>
            <person name="Miller A.N."/>
            <person name="Grigoriev I.V."/>
            <person name="Debuchy R."/>
            <person name="Gladieux P."/>
            <person name="Thoren M.H."/>
            <person name="Johannesson H."/>
        </authorList>
    </citation>
    <scope>NUCLEOTIDE SEQUENCE</scope>
    <source>
        <strain evidence="3">CBS 315.58</strain>
    </source>
</reference>
<organism evidence="3 4">
    <name type="scientific">Triangularia verruculosa</name>
    <dbReference type="NCBI Taxonomy" id="2587418"/>
    <lineage>
        <taxon>Eukaryota</taxon>
        <taxon>Fungi</taxon>
        <taxon>Dikarya</taxon>
        <taxon>Ascomycota</taxon>
        <taxon>Pezizomycotina</taxon>
        <taxon>Sordariomycetes</taxon>
        <taxon>Sordariomycetidae</taxon>
        <taxon>Sordariales</taxon>
        <taxon>Podosporaceae</taxon>
        <taxon>Triangularia</taxon>
    </lineage>
</organism>
<name>A0AAN6XCV4_9PEZI</name>
<feature type="transmembrane region" description="Helical" evidence="1">
    <location>
        <begin position="210"/>
        <end position="229"/>
    </location>
</feature>
<keyword evidence="1" id="KW-1133">Transmembrane helix</keyword>
<sequence>MTGGTSPFEDLDYWSKLIAYTEDPSRDGLQLLEFARLQHLNLIHLQNELALIKSNVFGHRTTSKGEMEKLTRLLREYATAIRDLDYLSHLPPLRDPKFILDNRILLENAFPNMASRPGAPYDSACRTLRRDAVRNADAVREFLRKHLHRRLAWSADERKADMLGFSKRLPPLIYSPMLDRIARFLIAVGGGCLVVVPMLVMSFDPSQTKSLLVVTVAVVLFALVMSLAFQTDNKDTLTATATYAAVLVVFIGTSGTGLES</sequence>
<feature type="transmembrane region" description="Helical" evidence="1">
    <location>
        <begin position="241"/>
        <end position="258"/>
    </location>
</feature>
<evidence type="ECO:0000313" key="4">
    <source>
        <dbReference type="Proteomes" id="UP001303160"/>
    </source>
</evidence>
<keyword evidence="1" id="KW-0812">Transmembrane</keyword>
<protein>
    <recommendedName>
        <fullName evidence="2">DUF6594 domain-containing protein</fullName>
    </recommendedName>
</protein>
<feature type="domain" description="DUF6594" evidence="2">
    <location>
        <begin position="33"/>
        <end position="248"/>
    </location>
</feature>
<evidence type="ECO:0000313" key="3">
    <source>
        <dbReference type="EMBL" id="KAK4195477.1"/>
    </source>
</evidence>
<dbReference type="AlphaFoldDB" id="A0AAN6XCV4"/>
<dbReference type="Proteomes" id="UP001303160">
    <property type="component" value="Unassembled WGS sequence"/>
</dbReference>
<accession>A0AAN6XCV4</accession>
<dbReference type="InterPro" id="IPR046529">
    <property type="entry name" value="DUF6594"/>
</dbReference>
<reference evidence="3" key="1">
    <citation type="journal article" date="2023" name="Mol. Phylogenet. Evol.">
        <title>Genome-scale phylogeny and comparative genomics of the fungal order Sordariales.</title>
        <authorList>
            <person name="Hensen N."/>
            <person name="Bonometti L."/>
            <person name="Westerberg I."/>
            <person name="Brannstrom I.O."/>
            <person name="Guillou S."/>
            <person name="Cros-Aarteil S."/>
            <person name="Calhoun S."/>
            <person name="Haridas S."/>
            <person name="Kuo A."/>
            <person name="Mondo S."/>
            <person name="Pangilinan J."/>
            <person name="Riley R."/>
            <person name="LaButti K."/>
            <person name="Andreopoulos B."/>
            <person name="Lipzen A."/>
            <person name="Chen C."/>
            <person name="Yan M."/>
            <person name="Daum C."/>
            <person name="Ng V."/>
            <person name="Clum A."/>
            <person name="Steindorff A."/>
            <person name="Ohm R.A."/>
            <person name="Martin F."/>
            <person name="Silar P."/>
            <person name="Natvig D.O."/>
            <person name="Lalanne C."/>
            <person name="Gautier V."/>
            <person name="Ament-Velasquez S.L."/>
            <person name="Kruys A."/>
            <person name="Hutchinson M.I."/>
            <person name="Powell A.J."/>
            <person name="Barry K."/>
            <person name="Miller A.N."/>
            <person name="Grigoriev I.V."/>
            <person name="Debuchy R."/>
            <person name="Gladieux P."/>
            <person name="Hiltunen Thoren M."/>
            <person name="Johannesson H."/>
        </authorList>
    </citation>
    <scope>NUCLEOTIDE SEQUENCE</scope>
    <source>
        <strain evidence="3">CBS 315.58</strain>
    </source>
</reference>
<feature type="transmembrane region" description="Helical" evidence="1">
    <location>
        <begin position="181"/>
        <end position="203"/>
    </location>
</feature>
<proteinExistence type="predicted"/>
<gene>
    <name evidence="3" type="ORF">QBC40DRAFT_185669</name>
</gene>
<comment type="caution">
    <text evidence="3">The sequence shown here is derived from an EMBL/GenBank/DDBJ whole genome shotgun (WGS) entry which is preliminary data.</text>
</comment>
<dbReference type="Pfam" id="PF20237">
    <property type="entry name" value="DUF6594"/>
    <property type="match status" value="1"/>
</dbReference>
<keyword evidence="4" id="KW-1185">Reference proteome</keyword>
<evidence type="ECO:0000256" key="1">
    <source>
        <dbReference type="SAM" id="Phobius"/>
    </source>
</evidence>